<feature type="non-terminal residue" evidence="2">
    <location>
        <position position="1"/>
    </location>
</feature>
<evidence type="ECO:0000256" key="1">
    <source>
        <dbReference type="SAM" id="MobiDB-lite"/>
    </source>
</evidence>
<accession>A0A2A8CYK3</accession>
<evidence type="ECO:0000313" key="2">
    <source>
        <dbReference type="EMBL" id="PEN13691.1"/>
    </source>
</evidence>
<feature type="region of interest" description="Disordered" evidence="1">
    <location>
        <begin position="40"/>
        <end position="87"/>
    </location>
</feature>
<dbReference type="EMBL" id="PDEV01000049">
    <property type="protein sequence ID" value="PEN13691.1"/>
    <property type="molecule type" value="Genomic_DNA"/>
</dbReference>
<dbReference type="RefSeq" id="WP_218919114.1">
    <property type="nucleotide sequence ID" value="NZ_PDEV01000049.1"/>
</dbReference>
<proteinExistence type="predicted"/>
<name>A0A2A8CYK3_9MICC</name>
<comment type="caution">
    <text evidence="2">The sequence shown here is derived from an EMBL/GenBank/DDBJ whole genome shotgun (WGS) entry which is preliminary data.</text>
</comment>
<gene>
    <name evidence="2" type="ORF">CRM92_10675</name>
</gene>
<organism evidence="2 3">
    <name type="scientific">Rothia dentocariosa</name>
    <dbReference type="NCBI Taxonomy" id="2047"/>
    <lineage>
        <taxon>Bacteria</taxon>
        <taxon>Bacillati</taxon>
        <taxon>Actinomycetota</taxon>
        <taxon>Actinomycetes</taxon>
        <taxon>Micrococcales</taxon>
        <taxon>Micrococcaceae</taxon>
        <taxon>Rothia</taxon>
    </lineage>
</organism>
<protein>
    <submittedName>
        <fullName evidence="2">Uncharacterized protein</fullName>
    </submittedName>
</protein>
<dbReference type="AlphaFoldDB" id="A0A2A8CYK3"/>
<keyword evidence="3" id="KW-1185">Reference proteome</keyword>
<sequence length="87" mass="8547">GAPVLERAGATLVAAGAAVEPLPELQAAISSAALRPAADRPDLFVREDKNVPRVSLPSPGSHGGTGPAGRASLSTLAIGEQAVPGES</sequence>
<reference evidence="2" key="1">
    <citation type="submission" date="2017-10" db="EMBL/GenBank/DDBJ databases">
        <title>Kefir isolates.</title>
        <authorList>
            <person name="Kim Y."/>
            <person name="Blasche S."/>
        </authorList>
    </citation>
    <scope>NUCLEOTIDE SEQUENCE [LARGE SCALE GENOMIC DNA]</scope>
    <source>
        <strain evidence="2">OG2-2</strain>
    </source>
</reference>
<feature type="compositionally biased region" description="Basic and acidic residues" evidence="1">
    <location>
        <begin position="40"/>
        <end position="51"/>
    </location>
</feature>
<evidence type="ECO:0000313" key="3">
    <source>
        <dbReference type="Proteomes" id="UP000219947"/>
    </source>
</evidence>
<dbReference type="Proteomes" id="UP000219947">
    <property type="component" value="Unassembled WGS sequence"/>
</dbReference>